<protein>
    <submittedName>
        <fullName evidence="2">Uncharacterized protein</fullName>
    </submittedName>
</protein>
<gene>
    <name evidence="2" type="ORF">CON65_17855</name>
</gene>
<evidence type="ECO:0000256" key="1">
    <source>
        <dbReference type="SAM" id="Coils"/>
    </source>
</evidence>
<dbReference type="Proteomes" id="UP000221020">
    <property type="component" value="Unassembled WGS sequence"/>
</dbReference>
<reference evidence="2 3" key="1">
    <citation type="submission" date="2017-09" db="EMBL/GenBank/DDBJ databases">
        <title>Large-scale bioinformatics analysis of Bacillus genomes uncovers conserved roles of natural products in bacterial physiology.</title>
        <authorList>
            <consortium name="Agbiome Team Llc"/>
            <person name="Bleich R.M."/>
            <person name="Grubbs K.J."/>
            <person name="Santa Maria K.C."/>
            <person name="Allen S.E."/>
            <person name="Farag S."/>
            <person name="Shank E.A."/>
            <person name="Bowers A."/>
        </authorList>
    </citation>
    <scope>NUCLEOTIDE SEQUENCE [LARGE SCALE GENOMIC DNA]</scope>
    <source>
        <strain evidence="2 3">AFS092012</strain>
    </source>
</reference>
<dbReference type="RefSeq" id="WP_097899456.1">
    <property type="nucleotide sequence ID" value="NZ_NVOR01000068.1"/>
</dbReference>
<comment type="caution">
    <text evidence="2">The sequence shown here is derived from an EMBL/GenBank/DDBJ whole genome shotgun (WGS) entry which is preliminary data.</text>
</comment>
<keyword evidence="1" id="KW-0175">Coiled coil</keyword>
<proteinExistence type="predicted"/>
<accession>A0AA91VA38</accession>
<dbReference type="AlphaFoldDB" id="A0AA91VA38"/>
<feature type="coiled-coil region" evidence="1">
    <location>
        <begin position="125"/>
        <end position="152"/>
    </location>
</feature>
<evidence type="ECO:0000313" key="3">
    <source>
        <dbReference type="Proteomes" id="UP000221020"/>
    </source>
</evidence>
<dbReference type="EMBL" id="NVOR01000068">
    <property type="protein sequence ID" value="PED81377.1"/>
    <property type="molecule type" value="Genomic_DNA"/>
</dbReference>
<feature type="coiled-coil region" evidence="1">
    <location>
        <begin position="38"/>
        <end position="65"/>
    </location>
</feature>
<name>A0AA91VA38_9BACI</name>
<organism evidence="2 3">
    <name type="scientific">Bacillus pseudomycoides</name>
    <dbReference type="NCBI Taxonomy" id="64104"/>
    <lineage>
        <taxon>Bacteria</taxon>
        <taxon>Bacillati</taxon>
        <taxon>Bacillota</taxon>
        <taxon>Bacilli</taxon>
        <taxon>Bacillales</taxon>
        <taxon>Bacillaceae</taxon>
        <taxon>Bacillus</taxon>
        <taxon>Bacillus cereus group</taxon>
    </lineage>
</organism>
<evidence type="ECO:0000313" key="2">
    <source>
        <dbReference type="EMBL" id="PED81377.1"/>
    </source>
</evidence>
<sequence>MDNINSIVKEKLEEFDLIPYERLDEKAKRRLVEVEMFIQTNTNKMIQLKEEMKKLRLNKSSLMSSKSISFSRKTLYNDSTIKTYVEKSIENEDDFFYEKKILKMAKTYQELKEHYDNVISHIIDIQILKLQVEEYKKDIHDLLQEKVKLHDVIADQQKIINNLKMAVKQDNLLYIDK</sequence>